<comment type="caution">
    <text evidence="1">The sequence shown here is derived from an EMBL/GenBank/DDBJ whole genome shotgun (WGS) entry which is preliminary data.</text>
</comment>
<dbReference type="EMBL" id="CM042043">
    <property type="protein sequence ID" value="KAI3693657.1"/>
    <property type="molecule type" value="Genomic_DNA"/>
</dbReference>
<reference evidence="2" key="1">
    <citation type="journal article" date="2022" name="Mol. Ecol. Resour.">
        <title>The genomes of chicory, endive, great burdock and yacon provide insights into Asteraceae palaeo-polyploidization history and plant inulin production.</title>
        <authorList>
            <person name="Fan W."/>
            <person name="Wang S."/>
            <person name="Wang H."/>
            <person name="Wang A."/>
            <person name="Jiang F."/>
            <person name="Liu H."/>
            <person name="Zhao H."/>
            <person name="Xu D."/>
            <person name="Zhang Y."/>
        </authorList>
    </citation>
    <scope>NUCLEOTIDE SEQUENCE [LARGE SCALE GENOMIC DNA]</scope>
    <source>
        <strain evidence="2">cv. Yunnan</strain>
    </source>
</reference>
<name>A0ACB8Z7W7_9ASTR</name>
<evidence type="ECO:0000313" key="1">
    <source>
        <dbReference type="EMBL" id="KAI3693657.1"/>
    </source>
</evidence>
<organism evidence="1 2">
    <name type="scientific">Smallanthus sonchifolius</name>
    <dbReference type="NCBI Taxonomy" id="185202"/>
    <lineage>
        <taxon>Eukaryota</taxon>
        <taxon>Viridiplantae</taxon>
        <taxon>Streptophyta</taxon>
        <taxon>Embryophyta</taxon>
        <taxon>Tracheophyta</taxon>
        <taxon>Spermatophyta</taxon>
        <taxon>Magnoliopsida</taxon>
        <taxon>eudicotyledons</taxon>
        <taxon>Gunneridae</taxon>
        <taxon>Pentapetalae</taxon>
        <taxon>asterids</taxon>
        <taxon>campanulids</taxon>
        <taxon>Asterales</taxon>
        <taxon>Asteraceae</taxon>
        <taxon>Asteroideae</taxon>
        <taxon>Heliantheae alliance</taxon>
        <taxon>Millerieae</taxon>
        <taxon>Smallanthus</taxon>
    </lineage>
</organism>
<sequence length="81" mass="9647">MKCIFILRHDQLAALTDLYCEPPYQTHDRFIYTTYKSYFALYLSRRIKTPKLICTEFNQILRMNISRGCTGGFLQNLYVLL</sequence>
<gene>
    <name evidence="1" type="ORF">L1987_76605</name>
</gene>
<accession>A0ACB8Z7W7</accession>
<dbReference type="Proteomes" id="UP001056120">
    <property type="component" value="Linkage Group LG26"/>
</dbReference>
<protein>
    <submittedName>
        <fullName evidence="1">Uncharacterized protein</fullName>
    </submittedName>
</protein>
<proteinExistence type="predicted"/>
<keyword evidence="2" id="KW-1185">Reference proteome</keyword>
<reference evidence="1 2" key="2">
    <citation type="journal article" date="2022" name="Mol. Ecol. Resour.">
        <title>The genomes of chicory, endive, great burdock and yacon provide insights into Asteraceae paleo-polyploidization history and plant inulin production.</title>
        <authorList>
            <person name="Fan W."/>
            <person name="Wang S."/>
            <person name="Wang H."/>
            <person name="Wang A."/>
            <person name="Jiang F."/>
            <person name="Liu H."/>
            <person name="Zhao H."/>
            <person name="Xu D."/>
            <person name="Zhang Y."/>
        </authorList>
    </citation>
    <scope>NUCLEOTIDE SEQUENCE [LARGE SCALE GENOMIC DNA]</scope>
    <source>
        <strain evidence="2">cv. Yunnan</strain>
        <tissue evidence="1">Leaves</tissue>
    </source>
</reference>
<evidence type="ECO:0000313" key="2">
    <source>
        <dbReference type="Proteomes" id="UP001056120"/>
    </source>
</evidence>